<protein>
    <submittedName>
        <fullName evidence="3">Versiconal hemiacetal acetate esterase</fullName>
    </submittedName>
</protein>
<keyword evidence="1" id="KW-0378">Hydrolase</keyword>
<name>A0A194VXR5_CYTMA</name>
<dbReference type="EMBL" id="CM003101">
    <property type="protein sequence ID" value="KUI69009.1"/>
    <property type="molecule type" value="Genomic_DNA"/>
</dbReference>
<dbReference type="SMR" id="A0A194VXR5"/>
<dbReference type="OrthoDB" id="408631at2759"/>
<gene>
    <name evidence="3" type="ORF">VM1G_04335</name>
</gene>
<accession>A0A194VXR5</accession>
<organism evidence="3 4">
    <name type="scientific">Cytospora mali</name>
    <name type="common">Apple Valsa canker fungus</name>
    <name type="synonym">Valsa mali</name>
    <dbReference type="NCBI Taxonomy" id="578113"/>
    <lineage>
        <taxon>Eukaryota</taxon>
        <taxon>Fungi</taxon>
        <taxon>Dikarya</taxon>
        <taxon>Ascomycota</taxon>
        <taxon>Pezizomycotina</taxon>
        <taxon>Sordariomycetes</taxon>
        <taxon>Sordariomycetidae</taxon>
        <taxon>Diaporthales</taxon>
        <taxon>Cytosporaceae</taxon>
        <taxon>Cytospora</taxon>
    </lineage>
</organism>
<dbReference type="PANTHER" id="PTHR48081:SF8">
    <property type="entry name" value="ALPHA_BETA HYDROLASE FOLD-3 DOMAIN-CONTAINING PROTEIN-RELATED"/>
    <property type="match status" value="1"/>
</dbReference>
<dbReference type="PANTHER" id="PTHR48081">
    <property type="entry name" value="AB HYDROLASE SUPERFAMILY PROTEIN C4A8.06C"/>
    <property type="match status" value="1"/>
</dbReference>
<dbReference type="Pfam" id="PF07859">
    <property type="entry name" value="Abhydrolase_3"/>
    <property type="match status" value="1"/>
</dbReference>
<dbReference type="InterPro" id="IPR050300">
    <property type="entry name" value="GDXG_lipolytic_enzyme"/>
</dbReference>
<dbReference type="InterPro" id="IPR013094">
    <property type="entry name" value="AB_hydrolase_3"/>
</dbReference>
<evidence type="ECO:0000256" key="1">
    <source>
        <dbReference type="ARBA" id="ARBA00022801"/>
    </source>
</evidence>
<dbReference type="Proteomes" id="UP000078559">
    <property type="component" value="Chromosome 4"/>
</dbReference>
<sequence>MYLSDEWLEYEKQLGFRPLINGTVEDIRSGYNALSDSIGAKLPAHDASLKVEDLRISEDVSVRVYTPKEALAGNKLPLGVYAHGGGFVAGSVGASFEDFNCRFIAQNTPCILVSVDFRLAPEHPVPAQVEDVLAGFMWAYDNCESLLGLKSKCFLIGASVGGGLALSVALKLIESNMRSAVAGVVALAPITMHPEFVPDEFKHDFVAYTENAVGAPLIDRAAMYTFNAHNGADLMKDDPYVFPALHPRKSELPPVFFSTCGADPLRDDGTVFKLALEKASIKTKLVNYEGLPHFFWIFPEIKAGDVFRTDTVEG</sequence>
<proteinExistence type="predicted"/>
<evidence type="ECO:0000313" key="4">
    <source>
        <dbReference type="Proteomes" id="UP000078559"/>
    </source>
</evidence>
<reference evidence="3" key="1">
    <citation type="submission" date="2014-12" db="EMBL/GenBank/DDBJ databases">
        <title>Genome Sequence of Valsa Canker Pathogens Uncovers a Specific Adaption of Colonization on Woody Bark.</title>
        <authorList>
            <person name="Yin Z."/>
            <person name="Liu H."/>
            <person name="Gao X."/>
            <person name="Li Z."/>
            <person name="Song N."/>
            <person name="Ke X."/>
            <person name="Dai Q."/>
            <person name="Wu Y."/>
            <person name="Sun Y."/>
            <person name="Xu J.-R."/>
            <person name="Kang Z.K."/>
            <person name="Wang L."/>
            <person name="Huang L."/>
        </authorList>
    </citation>
    <scope>NUCLEOTIDE SEQUENCE [LARGE SCALE GENOMIC DNA]</scope>
    <source>
        <strain evidence="3">03-8</strain>
    </source>
</reference>
<keyword evidence="4" id="KW-1185">Reference proteome</keyword>
<dbReference type="GO" id="GO:0016787">
    <property type="term" value="F:hydrolase activity"/>
    <property type="evidence" value="ECO:0007669"/>
    <property type="project" value="UniProtKB-KW"/>
</dbReference>
<dbReference type="AlphaFoldDB" id="A0A194VXR5"/>
<feature type="domain" description="Alpha/beta hydrolase fold-3" evidence="2">
    <location>
        <begin position="80"/>
        <end position="296"/>
    </location>
</feature>
<dbReference type="Gene3D" id="3.40.50.1820">
    <property type="entry name" value="alpha/beta hydrolase"/>
    <property type="match status" value="1"/>
</dbReference>
<dbReference type="InterPro" id="IPR029058">
    <property type="entry name" value="AB_hydrolase_fold"/>
</dbReference>
<dbReference type="SUPFAM" id="SSF53474">
    <property type="entry name" value="alpha/beta-Hydrolases"/>
    <property type="match status" value="1"/>
</dbReference>
<evidence type="ECO:0000259" key="2">
    <source>
        <dbReference type="Pfam" id="PF07859"/>
    </source>
</evidence>
<evidence type="ECO:0000313" key="3">
    <source>
        <dbReference type="EMBL" id="KUI69009.1"/>
    </source>
</evidence>